<comment type="caution">
    <text evidence="2">The sequence shown here is derived from an EMBL/GenBank/DDBJ whole genome shotgun (WGS) entry which is preliminary data.</text>
</comment>
<dbReference type="EMBL" id="LSYV01000015">
    <property type="protein sequence ID" value="KXZ50894.1"/>
    <property type="molecule type" value="Genomic_DNA"/>
</dbReference>
<evidence type="ECO:0000313" key="2">
    <source>
        <dbReference type="EMBL" id="KXZ50894.1"/>
    </source>
</evidence>
<accession>A0A150GM72</accession>
<proteinExistence type="predicted"/>
<keyword evidence="3" id="KW-1185">Reference proteome</keyword>
<reference evidence="3" key="1">
    <citation type="journal article" date="2016" name="Nat. Commun.">
        <title>The Gonium pectorale genome demonstrates co-option of cell cycle regulation during the evolution of multicellularity.</title>
        <authorList>
            <person name="Hanschen E.R."/>
            <person name="Marriage T.N."/>
            <person name="Ferris P.J."/>
            <person name="Hamaji T."/>
            <person name="Toyoda A."/>
            <person name="Fujiyama A."/>
            <person name="Neme R."/>
            <person name="Noguchi H."/>
            <person name="Minakuchi Y."/>
            <person name="Suzuki M."/>
            <person name="Kawai-Toyooka H."/>
            <person name="Smith D.R."/>
            <person name="Sparks H."/>
            <person name="Anderson J."/>
            <person name="Bakaric R."/>
            <person name="Luria V."/>
            <person name="Karger A."/>
            <person name="Kirschner M.W."/>
            <person name="Durand P.M."/>
            <person name="Michod R.E."/>
            <person name="Nozaki H."/>
            <person name="Olson B.J."/>
        </authorList>
    </citation>
    <scope>NUCLEOTIDE SEQUENCE [LARGE SCALE GENOMIC DNA]</scope>
    <source>
        <strain evidence="3">NIES-2863</strain>
    </source>
</reference>
<dbReference type="AlphaFoldDB" id="A0A150GM72"/>
<dbReference type="Gene3D" id="3.40.1190.20">
    <property type="match status" value="2"/>
</dbReference>
<evidence type="ECO:0000256" key="1">
    <source>
        <dbReference type="SAM" id="MobiDB-lite"/>
    </source>
</evidence>
<sequence>MAEALSGLVPPDRPAPVFISLVGDDTAGSFLSTSLRRLRLDLSLLLTCPGAPTPCVSAVLDSLAQSLPYATFVSPNASELIAIADEVRRVAGLSLLPRPGLPDDTPAAAAAEAGPGPSRSADAPADGEAMMAPAGVRRLEPESLVVELLRQLATFAEVVLLQGDTLVAGMIAALLQQQQPVQALAYGMAAAKRAVESHRNTPELDFASLRLDAERVLGSRQTHFFPPAVGW</sequence>
<name>A0A150GM72_GONPE</name>
<protein>
    <submittedName>
        <fullName evidence="2">Uncharacterized protein</fullName>
    </submittedName>
</protein>
<feature type="compositionally biased region" description="Low complexity" evidence="1">
    <location>
        <begin position="104"/>
        <end position="117"/>
    </location>
</feature>
<dbReference type="STRING" id="33097.A0A150GM72"/>
<gene>
    <name evidence="2" type="ORF">GPECTOR_14g142</name>
</gene>
<dbReference type="SUPFAM" id="SSF53613">
    <property type="entry name" value="Ribokinase-like"/>
    <property type="match status" value="1"/>
</dbReference>
<organism evidence="2 3">
    <name type="scientific">Gonium pectorale</name>
    <name type="common">Green alga</name>
    <dbReference type="NCBI Taxonomy" id="33097"/>
    <lineage>
        <taxon>Eukaryota</taxon>
        <taxon>Viridiplantae</taxon>
        <taxon>Chlorophyta</taxon>
        <taxon>core chlorophytes</taxon>
        <taxon>Chlorophyceae</taxon>
        <taxon>CS clade</taxon>
        <taxon>Chlamydomonadales</taxon>
        <taxon>Volvocaceae</taxon>
        <taxon>Gonium</taxon>
    </lineage>
</organism>
<dbReference type="OrthoDB" id="198885at2759"/>
<evidence type="ECO:0000313" key="3">
    <source>
        <dbReference type="Proteomes" id="UP000075714"/>
    </source>
</evidence>
<dbReference type="InterPro" id="IPR029056">
    <property type="entry name" value="Ribokinase-like"/>
</dbReference>
<feature type="region of interest" description="Disordered" evidence="1">
    <location>
        <begin position="104"/>
        <end position="126"/>
    </location>
</feature>
<dbReference type="Proteomes" id="UP000075714">
    <property type="component" value="Unassembled WGS sequence"/>
</dbReference>